<dbReference type="SUPFAM" id="SSF54593">
    <property type="entry name" value="Glyoxalase/Bleomycin resistance protein/Dihydroxybiphenyl dioxygenase"/>
    <property type="match status" value="1"/>
</dbReference>
<dbReference type="Gene3D" id="3.10.180.10">
    <property type="entry name" value="2,3-Dihydroxybiphenyl 1,2-Dioxygenase, domain 1"/>
    <property type="match status" value="1"/>
</dbReference>
<gene>
    <name evidence="2" type="ORF">HNR23_003219</name>
</gene>
<organism evidence="2 3">
    <name type="scientific">Nocardiopsis mwathae</name>
    <dbReference type="NCBI Taxonomy" id="1472723"/>
    <lineage>
        <taxon>Bacteria</taxon>
        <taxon>Bacillati</taxon>
        <taxon>Actinomycetota</taxon>
        <taxon>Actinomycetes</taxon>
        <taxon>Streptosporangiales</taxon>
        <taxon>Nocardiopsidaceae</taxon>
        <taxon>Nocardiopsis</taxon>
    </lineage>
</organism>
<dbReference type="RefSeq" id="WP_184076384.1">
    <property type="nucleotide sequence ID" value="NZ_JACHDS010000001.1"/>
</dbReference>
<dbReference type="PROSITE" id="PS51819">
    <property type="entry name" value="VOC"/>
    <property type="match status" value="1"/>
</dbReference>
<reference evidence="2 3" key="1">
    <citation type="submission" date="2020-08" db="EMBL/GenBank/DDBJ databases">
        <title>Sequencing the genomes of 1000 actinobacteria strains.</title>
        <authorList>
            <person name="Klenk H.-P."/>
        </authorList>
    </citation>
    <scope>NUCLEOTIDE SEQUENCE [LARGE SCALE GENOMIC DNA]</scope>
    <source>
        <strain evidence="2 3">DSM 46659</strain>
    </source>
</reference>
<keyword evidence="3" id="KW-1185">Reference proteome</keyword>
<evidence type="ECO:0000313" key="2">
    <source>
        <dbReference type="EMBL" id="MBB6173159.1"/>
    </source>
</evidence>
<feature type="domain" description="VOC" evidence="1">
    <location>
        <begin position="3"/>
        <end position="128"/>
    </location>
</feature>
<dbReference type="EMBL" id="JACHDS010000001">
    <property type="protein sequence ID" value="MBB6173159.1"/>
    <property type="molecule type" value="Genomic_DNA"/>
</dbReference>
<sequence>MARKMFLNLPVKDLKKSIDFFTALGFSFDKDFTDENATCMIVGDDAFVMLLVEDFFTTFTQKSLCDASTHTEAIVALSTDSREEVDTLIEKALAAGATAGKEPMVEETGMYGRSFYDLDGHHWEVFHMDFSG</sequence>
<dbReference type="Proteomes" id="UP000546642">
    <property type="component" value="Unassembled WGS sequence"/>
</dbReference>
<dbReference type="InterPro" id="IPR029068">
    <property type="entry name" value="Glyas_Bleomycin-R_OHBP_Dase"/>
</dbReference>
<protein>
    <submittedName>
        <fullName evidence="2">Putative lactoylglutathione lyase</fullName>
    </submittedName>
</protein>
<comment type="caution">
    <text evidence="2">The sequence shown here is derived from an EMBL/GenBank/DDBJ whole genome shotgun (WGS) entry which is preliminary data.</text>
</comment>
<evidence type="ECO:0000313" key="3">
    <source>
        <dbReference type="Proteomes" id="UP000546642"/>
    </source>
</evidence>
<dbReference type="Pfam" id="PF22677">
    <property type="entry name" value="Ble-like_N"/>
    <property type="match status" value="1"/>
</dbReference>
<dbReference type="PANTHER" id="PTHR36503:SF2">
    <property type="entry name" value="BLR2408 PROTEIN"/>
    <property type="match status" value="1"/>
</dbReference>
<evidence type="ECO:0000259" key="1">
    <source>
        <dbReference type="PROSITE" id="PS51819"/>
    </source>
</evidence>
<dbReference type="InterPro" id="IPR037523">
    <property type="entry name" value="VOC_core"/>
</dbReference>
<dbReference type="InterPro" id="IPR053863">
    <property type="entry name" value="Glyoxy/Ble-like_N"/>
</dbReference>
<name>A0A7W9YJE1_9ACTN</name>
<keyword evidence="2" id="KW-0456">Lyase</keyword>
<proteinExistence type="predicted"/>
<dbReference type="PANTHER" id="PTHR36503">
    <property type="entry name" value="BLR2520 PROTEIN"/>
    <property type="match status" value="1"/>
</dbReference>
<dbReference type="AlphaFoldDB" id="A0A7W9YJE1"/>
<accession>A0A7W9YJE1</accession>
<dbReference type="GO" id="GO:0016829">
    <property type="term" value="F:lyase activity"/>
    <property type="evidence" value="ECO:0007669"/>
    <property type="project" value="UniProtKB-KW"/>
</dbReference>